<evidence type="ECO:0000313" key="1">
    <source>
        <dbReference type="EMBL" id="NNJ26757.1"/>
    </source>
</evidence>
<keyword evidence="2" id="KW-1185">Reference proteome</keyword>
<reference evidence="1 2" key="1">
    <citation type="journal article" date="2020" name="Syst. Appl. Microbiol.">
        <title>Alienimonas chondri sp. nov., a novel planctomycete isolated from the biofilm of the red alga Chondrus crispus.</title>
        <authorList>
            <person name="Vitorino I."/>
            <person name="Albuquerque L."/>
            <person name="Wiegand S."/>
            <person name="Kallscheuer N."/>
            <person name="da Costa M.S."/>
            <person name="Lobo-da-Cunha A."/>
            <person name="Jogler C."/>
            <person name="Lage O.M."/>
        </authorList>
    </citation>
    <scope>NUCLEOTIDE SEQUENCE [LARGE SCALE GENOMIC DNA]</scope>
    <source>
        <strain evidence="1 2">LzC2</strain>
    </source>
</reference>
<protein>
    <submittedName>
        <fullName evidence="1">Uncharacterized protein</fullName>
    </submittedName>
</protein>
<name>A0ABX1VF89_9PLAN</name>
<gene>
    <name evidence="1" type="ORF">LzC2_28480</name>
</gene>
<dbReference type="RefSeq" id="WP_171188081.1">
    <property type="nucleotide sequence ID" value="NZ_WTPX01000096.1"/>
</dbReference>
<comment type="caution">
    <text evidence="1">The sequence shown here is derived from an EMBL/GenBank/DDBJ whole genome shotgun (WGS) entry which is preliminary data.</text>
</comment>
<organism evidence="1 2">
    <name type="scientific">Alienimonas chondri</name>
    <dbReference type="NCBI Taxonomy" id="2681879"/>
    <lineage>
        <taxon>Bacteria</taxon>
        <taxon>Pseudomonadati</taxon>
        <taxon>Planctomycetota</taxon>
        <taxon>Planctomycetia</taxon>
        <taxon>Planctomycetales</taxon>
        <taxon>Planctomycetaceae</taxon>
        <taxon>Alienimonas</taxon>
    </lineage>
</organism>
<proteinExistence type="predicted"/>
<dbReference type="Proteomes" id="UP000609651">
    <property type="component" value="Unassembled WGS sequence"/>
</dbReference>
<evidence type="ECO:0000313" key="2">
    <source>
        <dbReference type="Proteomes" id="UP000609651"/>
    </source>
</evidence>
<accession>A0ABX1VF89</accession>
<sequence>MTPTFDESAGLLRLQSYTDAWRLGTGLPSSLPPGEYAVTGRRLTPYGLIVEVVGSYRVRLPLPMRKPIDDSPTSFASAAHAMA</sequence>
<dbReference type="EMBL" id="WTPX01000096">
    <property type="protein sequence ID" value="NNJ26757.1"/>
    <property type="molecule type" value="Genomic_DNA"/>
</dbReference>